<protein>
    <submittedName>
        <fullName evidence="6">Tellurite resistance protein</fullName>
    </submittedName>
</protein>
<reference evidence="6 7" key="1">
    <citation type="submission" date="2016-11" db="EMBL/GenBank/DDBJ databases">
        <authorList>
            <person name="Jaros S."/>
            <person name="Januszkiewicz K."/>
            <person name="Wedrychowicz H."/>
        </authorList>
    </citation>
    <scope>NUCLEOTIDE SEQUENCE [LARGE SCALE GENOMIC DNA]</scope>
    <source>
        <strain evidence="6 7">DSM 17737</strain>
    </source>
</reference>
<evidence type="ECO:0000256" key="5">
    <source>
        <dbReference type="SAM" id="Phobius"/>
    </source>
</evidence>
<dbReference type="OrthoDB" id="309023at2"/>
<evidence type="ECO:0000256" key="1">
    <source>
        <dbReference type="ARBA" id="ARBA00004141"/>
    </source>
</evidence>
<feature type="transmembrane region" description="Helical" evidence="5">
    <location>
        <begin position="41"/>
        <end position="68"/>
    </location>
</feature>
<proteinExistence type="predicted"/>
<evidence type="ECO:0000256" key="3">
    <source>
        <dbReference type="ARBA" id="ARBA00022989"/>
    </source>
</evidence>
<dbReference type="CDD" id="cd09323">
    <property type="entry name" value="TDT_SLAC1_like"/>
    <property type="match status" value="1"/>
</dbReference>
<gene>
    <name evidence="6" type="ORF">SAMN05443662_0988</name>
</gene>
<dbReference type="PANTHER" id="PTHR37955:SF1">
    <property type="entry name" value="DEP DOMAIN-CONTAINING PROTEIN"/>
    <property type="match status" value="1"/>
</dbReference>
<dbReference type="Proteomes" id="UP000198461">
    <property type="component" value="Unassembled WGS sequence"/>
</dbReference>
<dbReference type="PANTHER" id="PTHR37955">
    <property type="entry name" value="TELLURITE RESISTANCE PROTEIN TEHA"/>
    <property type="match status" value="1"/>
</dbReference>
<dbReference type="Gene3D" id="1.50.10.150">
    <property type="entry name" value="Voltage-dependent anion channel"/>
    <property type="match status" value="1"/>
</dbReference>
<dbReference type="InterPro" id="IPR052951">
    <property type="entry name" value="Tellurite_res_ion_channel"/>
</dbReference>
<dbReference type="EMBL" id="FSRE01000002">
    <property type="protein sequence ID" value="SIN92067.1"/>
    <property type="molecule type" value="Genomic_DNA"/>
</dbReference>
<dbReference type="InterPro" id="IPR004695">
    <property type="entry name" value="SLAC1/Mae1/Ssu1/TehA"/>
</dbReference>
<dbReference type="GO" id="GO:0046583">
    <property type="term" value="F:monoatomic cation efflux transmembrane transporter activity"/>
    <property type="evidence" value="ECO:0007669"/>
    <property type="project" value="TreeGrafter"/>
</dbReference>
<feature type="transmembrane region" description="Helical" evidence="5">
    <location>
        <begin position="89"/>
        <end position="107"/>
    </location>
</feature>
<dbReference type="GO" id="GO:0005886">
    <property type="term" value="C:plasma membrane"/>
    <property type="evidence" value="ECO:0007669"/>
    <property type="project" value="TreeGrafter"/>
</dbReference>
<accession>A0A1N6F9Z9</accession>
<dbReference type="RefSeq" id="WP_074201264.1">
    <property type="nucleotide sequence ID" value="NZ_FSRE01000002.1"/>
</dbReference>
<organism evidence="6 7">
    <name type="scientific">Sulfurivirga caldicuralii</name>
    <dbReference type="NCBI Taxonomy" id="364032"/>
    <lineage>
        <taxon>Bacteria</taxon>
        <taxon>Pseudomonadati</taxon>
        <taxon>Pseudomonadota</taxon>
        <taxon>Gammaproteobacteria</taxon>
        <taxon>Thiotrichales</taxon>
        <taxon>Piscirickettsiaceae</taxon>
        <taxon>Sulfurivirga</taxon>
    </lineage>
</organism>
<feature type="transmembrane region" description="Helical" evidence="5">
    <location>
        <begin position="12"/>
        <end position="35"/>
    </location>
</feature>
<feature type="transmembrane region" description="Helical" evidence="5">
    <location>
        <begin position="173"/>
        <end position="196"/>
    </location>
</feature>
<keyword evidence="7" id="KW-1185">Reference proteome</keyword>
<dbReference type="InterPro" id="IPR038665">
    <property type="entry name" value="Voltage-dep_anion_channel_sf"/>
</dbReference>
<dbReference type="Pfam" id="PF03595">
    <property type="entry name" value="SLAC1"/>
    <property type="match status" value="1"/>
</dbReference>
<sequence>MSEQASTPQVGRLVFFPVNLFGAVMGYMGMTLGYYLTAQLFAFPATVFSALLAVSTALFALLSVIYLIKIIKYPQFMVKEFNHPIAINFFPTISISLILLGSGYMHLAPEVGYWFWLIGTSMQLILTLVIMNLWIHHEKWQIEHLNPAWFIPVVGNVIVPMAAPEYAGAEIGWFFFSIGVVFWIILQAVIFYRLFFHPPVDRVLMPTLFIMIAPPAMAFLSYVHLTGQVDALARIFYYVALFISLLLLVQAPRFFRIPFAISWWAYTFPVAAIANASFVMFAQTAEVTFAYIGAFFLSLVTVLIAHLTAKTLWAAKNRKLCVPPPQPVVEEPSA</sequence>
<feature type="transmembrane region" description="Helical" evidence="5">
    <location>
        <begin position="288"/>
        <end position="309"/>
    </location>
</feature>
<evidence type="ECO:0000313" key="7">
    <source>
        <dbReference type="Proteomes" id="UP000198461"/>
    </source>
</evidence>
<evidence type="ECO:0000256" key="4">
    <source>
        <dbReference type="ARBA" id="ARBA00023136"/>
    </source>
</evidence>
<keyword evidence="2 5" id="KW-0812">Transmembrane</keyword>
<dbReference type="STRING" id="364032.SAMN05443662_0988"/>
<feature type="transmembrane region" description="Helical" evidence="5">
    <location>
        <begin position="231"/>
        <end position="249"/>
    </location>
</feature>
<evidence type="ECO:0000256" key="2">
    <source>
        <dbReference type="ARBA" id="ARBA00022692"/>
    </source>
</evidence>
<evidence type="ECO:0000313" key="6">
    <source>
        <dbReference type="EMBL" id="SIN92067.1"/>
    </source>
</evidence>
<feature type="transmembrane region" description="Helical" evidence="5">
    <location>
        <begin position="147"/>
        <end position="167"/>
    </location>
</feature>
<comment type="subcellular location">
    <subcellularLocation>
        <location evidence="1">Membrane</location>
        <topology evidence="1">Multi-pass membrane protein</topology>
    </subcellularLocation>
</comment>
<dbReference type="AlphaFoldDB" id="A0A1N6F9Z9"/>
<keyword evidence="3 5" id="KW-1133">Transmembrane helix</keyword>
<name>A0A1N6F9Z9_9GAMM</name>
<keyword evidence="4 5" id="KW-0472">Membrane</keyword>
<feature type="transmembrane region" description="Helical" evidence="5">
    <location>
        <begin position="261"/>
        <end position="282"/>
    </location>
</feature>
<feature type="transmembrane region" description="Helical" evidence="5">
    <location>
        <begin position="113"/>
        <end position="135"/>
    </location>
</feature>
<feature type="transmembrane region" description="Helical" evidence="5">
    <location>
        <begin position="203"/>
        <end position="225"/>
    </location>
</feature>